<gene>
    <name evidence="1" type="ORF">OM944_19575</name>
</gene>
<keyword evidence="2" id="KW-1185">Reference proteome</keyword>
<dbReference type="RefSeq" id="WP_264809361.1">
    <property type="nucleotide sequence ID" value="NZ_CP110226.1"/>
</dbReference>
<reference evidence="1" key="1">
    <citation type="submission" date="2022-10" db="EMBL/GenBank/DDBJ databases">
        <title>Algoriphagus sp. a novel bacteria isolate from halophytes salicornia europaea.</title>
        <authorList>
            <person name="Peng Y."/>
            <person name="Jiang L."/>
            <person name="Lee J."/>
        </authorList>
    </citation>
    <scope>NUCLEOTIDE SEQUENCE</scope>
    <source>
        <strain evidence="1">TR-M5</strain>
    </source>
</reference>
<dbReference type="EMBL" id="CP110226">
    <property type="protein sequence ID" value="UZD22836.1"/>
    <property type="molecule type" value="Genomic_DNA"/>
</dbReference>
<evidence type="ECO:0008006" key="3">
    <source>
        <dbReference type="Google" id="ProtNLM"/>
    </source>
</evidence>
<organism evidence="1 2">
    <name type="scientific">Algoriphagus halophytocola</name>
    <dbReference type="NCBI Taxonomy" id="2991499"/>
    <lineage>
        <taxon>Bacteria</taxon>
        <taxon>Pseudomonadati</taxon>
        <taxon>Bacteroidota</taxon>
        <taxon>Cytophagia</taxon>
        <taxon>Cytophagales</taxon>
        <taxon>Cyclobacteriaceae</taxon>
        <taxon>Algoriphagus</taxon>
    </lineage>
</organism>
<protein>
    <recommendedName>
        <fullName evidence="3">Lipoprotein</fullName>
    </recommendedName>
</protein>
<proteinExistence type="predicted"/>
<sequence length="97" mass="10900">MKKIIFYGLLLLSVPSCSMDDEDFIRTETGEIWLSGGLNHCAHQIRLDTGDTLVVDLKDLSDYITGDRVSVKYKELGLNEFCSPKIDCSIIEISKLD</sequence>
<evidence type="ECO:0000313" key="1">
    <source>
        <dbReference type="EMBL" id="UZD22836.1"/>
    </source>
</evidence>
<accession>A0ABY6MGC5</accession>
<name>A0ABY6MGC5_9BACT</name>
<dbReference type="Proteomes" id="UP001163156">
    <property type="component" value="Chromosome"/>
</dbReference>
<evidence type="ECO:0000313" key="2">
    <source>
        <dbReference type="Proteomes" id="UP001163156"/>
    </source>
</evidence>